<dbReference type="PANTHER" id="PTHR43566:SF2">
    <property type="entry name" value="DUF4143 DOMAIN-CONTAINING PROTEIN"/>
    <property type="match status" value="1"/>
</dbReference>
<dbReference type="AlphaFoldDB" id="A0A0B7I3L2"/>
<feature type="domain" description="AAA" evidence="1">
    <location>
        <begin position="25"/>
        <end position="138"/>
    </location>
</feature>
<dbReference type="InterPro" id="IPR027417">
    <property type="entry name" value="P-loop_NTPase"/>
</dbReference>
<evidence type="ECO:0000259" key="2">
    <source>
        <dbReference type="Pfam" id="PF13635"/>
    </source>
</evidence>
<dbReference type="EMBL" id="CDOI01000148">
    <property type="protein sequence ID" value="CEN46551.1"/>
    <property type="molecule type" value="Genomic_DNA"/>
</dbReference>
<evidence type="ECO:0000259" key="1">
    <source>
        <dbReference type="Pfam" id="PF13173"/>
    </source>
</evidence>
<gene>
    <name evidence="3" type="ORF">CCAND38_370015</name>
</gene>
<proteinExistence type="predicted"/>
<organism evidence="3 4">
    <name type="scientific">Capnocytophaga canis</name>
    <dbReference type="NCBI Taxonomy" id="1848903"/>
    <lineage>
        <taxon>Bacteria</taxon>
        <taxon>Pseudomonadati</taxon>
        <taxon>Bacteroidota</taxon>
        <taxon>Flavobacteriia</taxon>
        <taxon>Flavobacteriales</taxon>
        <taxon>Flavobacteriaceae</taxon>
        <taxon>Capnocytophaga</taxon>
    </lineage>
</organism>
<accession>A0A0B7I3L2</accession>
<dbReference type="SUPFAM" id="SSF52540">
    <property type="entry name" value="P-loop containing nucleoside triphosphate hydrolases"/>
    <property type="match status" value="1"/>
</dbReference>
<evidence type="ECO:0000313" key="3">
    <source>
        <dbReference type="EMBL" id="CEN46551.1"/>
    </source>
</evidence>
<keyword evidence="4" id="KW-1185">Reference proteome</keyword>
<sequence>MSNININIRRELSSELIRLSDFYSVLVVTGPRQSGKTTLCKVNFPSYHYVNMEDIALREQIMLNPKAFLKQFPKGLIIDEVQNVPELLSYIQVVVDEDNSRKFVLTGSNNFSLMQGITQSLAGRVSVFTLLPLSLQELGDIPYRTDTNTLIINGGYPAVWAKKIPVQDVSRNYYNTYIERDVRQLMKVKNLSNFQTFMKLCAGRVGTELNINALSNEIGISSPTLKEWFSILEASYIVFRLPPFFKNIGKRLVKSPKIYFYDTGLACFLLGIETPQQLAVHPLRGVLFENMVVLEFFKNKFNKGVLPNYYFYRDKNQKEVDLIEEKANEIKAYEIKSAQLFNKNFIKNLDYIKNLLGEEVISTQVIYDGELTVHSSENGMVNFRNIHF</sequence>
<dbReference type="InterPro" id="IPR041682">
    <property type="entry name" value="AAA_14"/>
</dbReference>
<name>A0A0B7I3L2_9FLAO</name>
<reference evidence="3 4" key="1">
    <citation type="submission" date="2015-01" db="EMBL/GenBank/DDBJ databases">
        <authorList>
            <person name="Xiang T."/>
            <person name="Song Y."/>
            <person name="Huang L."/>
            <person name="Wang B."/>
            <person name="Wu P."/>
        </authorList>
    </citation>
    <scope>NUCLEOTIDE SEQUENCE [LARGE SCALE GENOMIC DNA]</scope>
    <source>
        <strain evidence="3 4">CcD38</strain>
    </source>
</reference>
<dbReference type="Proteomes" id="UP000045051">
    <property type="component" value="Unassembled WGS sequence"/>
</dbReference>
<dbReference type="RefSeq" id="WP_042344353.1">
    <property type="nucleotide sequence ID" value="NZ_CDOI01000148.1"/>
</dbReference>
<dbReference type="InterPro" id="IPR025420">
    <property type="entry name" value="DUF4143"/>
</dbReference>
<protein>
    <submittedName>
        <fullName evidence="3">ATPase (AAA+ superfamily)-like protein</fullName>
    </submittedName>
</protein>
<dbReference type="PANTHER" id="PTHR43566">
    <property type="entry name" value="CONSERVED PROTEIN"/>
    <property type="match status" value="1"/>
</dbReference>
<dbReference type="Pfam" id="PF13635">
    <property type="entry name" value="DUF4143"/>
    <property type="match status" value="1"/>
</dbReference>
<feature type="domain" description="DUF4143" evidence="2">
    <location>
        <begin position="179"/>
        <end position="337"/>
    </location>
</feature>
<dbReference type="Pfam" id="PF13173">
    <property type="entry name" value="AAA_14"/>
    <property type="match status" value="1"/>
</dbReference>
<evidence type="ECO:0000313" key="4">
    <source>
        <dbReference type="Proteomes" id="UP000045051"/>
    </source>
</evidence>